<evidence type="ECO:0000313" key="4">
    <source>
        <dbReference type="EMBL" id="DAZ94323.1"/>
    </source>
</evidence>
<feature type="compositionally biased region" description="Acidic residues" evidence="1">
    <location>
        <begin position="399"/>
        <end position="411"/>
    </location>
</feature>
<reference evidence="4" key="2">
    <citation type="journal article" date="2023" name="Microbiol Resour">
        <title>Decontamination and Annotation of the Draft Genome Sequence of the Oomycete Lagenidium giganteum ARSEF 373.</title>
        <authorList>
            <person name="Morgan W.R."/>
            <person name="Tartar A."/>
        </authorList>
    </citation>
    <scope>NUCLEOTIDE SEQUENCE</scope>
    <source>
        <strain evidence="4">ARSEF 373</strain>
    </source>
</reference>
<dbReference type="SUPFAM" id="SSF102712">
    <property type="entry name" value="JAB1/MPN domain"/>
    <property type="match status" value="1"/>
</dbReference>
<feature type="domain" description="PWWP" evidence="3">
    <location>
        <begin position="123"/>
        <end position="201"/>
    </location>
</feature>
<reference evidence="4" key="1">
    <citation type="submission" date="2022-11" db="EMBL/GenBank/DDBJ databases">
        <authorList>
            <person name="Morgan W.R."/>
            <person name="Tartar A."/>
        </authorList>
    </citation>
    <scope>NUCLEOTIDE SEQUENCE</scope>
    <source>
        <strain evidence="4">ARSEF 373</strain>
    </source>
</reference>
<dbReference type="Gene3D" id="3.40.140.10">
    <property type="entry name" value="Cytidine Deaminase, domain 2"/>
    <property type="match status" value="1"/>
</dbReference>
<feature type="compositionally biased region" description="Basic residues" evidence="1">
    <location>
        <begin position="820"/>
        <end position="832"/>
    </location>
</feature>
<feature type="region of interest" description="Disordered" evidence="1">
    <location>
        <begin position="278"/>
        <end position="453"/>
    </location>
</feature>
<feature type="non-terminal residue" evidence="4">
    <location>
        <position position="1"/>
    </location>
</feature>
<name>A0AAV2YKH9_9STRA</name>
<dbReference type="Pfam" id="PF00855">
    <property type="entry name" value="PWWP"/>
    <property type="match status" value="1"/>
</dbReference>
<dbReference type="Pfam" id="PF01398">
    <property type="entry name" value="JAB"/>
    <property type="match status" value="1"/>
</dbReference>
<evidence type="ECO:0000259" key="3">
    <source>
        <dbReference type="PROSITE" id="PS50812"/>
    </source>
</evidence>
<feature type="compositionally biased region" description="Basic and acidic residues" evidence="1">
    <location>
        <begin position="435"/>
        <end position="448"/>
    </location>
</feature>
<dbReference type="SMART" id="SM00293">
    <property type="entry name" value="PWWP"/>
    <property type="match status" value="1"/>
</dbReference>
<keyword evidence="5" id="KW-1185">Reference proteome</keyword>
<protein>
    <recommendedName>
        <fullName evidence="6">MPN domain-containing protein</fullName>
    </recommendedName>
</protein>
<comment type="caution">
    <text evidence="4">The sequence shown here is derived from an EMBL/GenBank/DDBJ whole genome shotgun (WGS) entry which is preliminary data.</text>
</comment>
<proteinExistence type="predicted"/>
<feature type="compositionally biased region" description="Low complexity" evidence="1">
    <location>
        <begin position="14"/>
        <end position="34"/>
    </location>
</feature>
<dbReference type="GO" id="GO:0008237">
    <property type="term" value="F:metallopeptidase activity"/>
    <property type="evidence" value="ECO:0007669"/>
    <property type="project" value="InterPro"/>
</dbReference>
<dbReference type="InterPro" id="IPR000555">
    <property type="entry name" value="JAMM/MPN+_dom"/>
</dbReference>
<feature type="compositionally biased region" description="Basic residues" evidence="1">
    <location>
        <begin position="298"/>
        <end position="317"/>
    </location>
</feature>
<dbReference type="SUPFAM" id="SSF63748">
    <property type="entry name" value="Tudor/PWWP/MBT"/>
    <property type="match status" value="1"/>
</dbReference>
<dbReference type="CDD" id="cd08067">
    <property type="entry name" value="MPN_2A_DUB"/>
    <property type="match status" value="1"/>
</dbReference>
<feature type="compositionally biased region" description="Acidic residues" evidence="1">
    <location>
        <begin position="323"/>
        <end position="337"/>
    </location>
</feature>
<dbReference type="AlphaFoldDB" id="A0AAV2YKH9"/>
<dbReference type="EMBL" id="DAKRPA010000256">
    <property type="protein sequence ID" value="DAZ94323.1"/>
    <property type="molecule type" value="Genomic_DNA"/>
</dbReference>
<dbReference type="InterPro" id="IPR000313">
    <property type="entry name" value="PWWP_dom"/>
</dbReference>
<dbReference type="PROSITE" id="PS50812">
    <property type="entry name" value="PWWP"/>
    <property type="match status" value="1"/>
</dbReference>
<evidence type="ECO:0000256" key="1">
    <source>
        <dbReference type="SAM" id="MobiDB-lite"/>
    </source>
</evidence>
<gene>
    <name evidence="4" type="ORF">N0F65_012126</name>
</gene>
<evidence type="ECO:0008006" key="6">
    <source>
        <dbReference type="Google" id="ProtNLM"/>
    </source>
</evidence>
<organism evidence="4 5">
    <name type="scientific">Lagenidium giganteum</name>
    <dbReference type="NCBI Taxonomy" id="4803"/>
    <lineage>
        <taxon>Eukaryota</taxon>
        <taxon>Sar</taxon>
        <taxon>Stramenopiles</taxon>
        <taxon>Oomycota</taxon>
        <taxon>Peronosporomycetes</taxon>
        <taxon>Pythiales</taxon>
        <taxon>Pythiaceae</taxon>
    </lineage>
</organism>
<accession>A0AAV2YKH9</accession>
<dbReference type="Gene3D" id="2.30.30.140">
    <property type="match status" value="1"/>
</dbReference>
<evidence type="ECO:0000313" key="5">
    <source>
        <dbReference type="Proteomes" id="UP001146120"/>
    </source>
</evidence>
<feature type="domain" description="MPN" evidence="2">
    <location>
        <begin position="562"/>
        <end position="712"/>
    </location>
</feature>
<feature type="region of interest" description="Disordered" evidence="1">
    <location>
        <begin position="1"/>
        <end position="34"/>
    </location>
</feature>
<feature type="region of interest" description="Disordered" evidence="1">
    <location>
        <begin position="79"/>
        <end position="104"/>
    </location>
</feature>
<feature type="region of interest" description="Disordered" evidence="1">
    <location>
        <begin position="782"/>
        <end position="848"/>
    </location>
</feature>
<feature type="compositionally biased region" description="Basic and acidic residues" evidence="1">
    <location>
        <begin position="284"/>
        <end position="296"/>
    </location>
</feature>
<dbReference type="InterPro" id="IPR050242">
    <property type="entry name" value="JAMM_MPN+_peptidase_M67A"/>
</dbReference>
<sequence>SRPPPWAMAPPLASSSSSSSSSSSTSSSSSSSSRSCLVSVQAIAAPGSPPSYRYTGVAGTSYRFVVVVNCATIAFRAKRPPKPRSTMAPKAKATKRPRLTPAEKAAEEARQQAFACVRDHFQSLDIVWAKMSGHPWWPAMFFVSWQAVQLAGIALPPGHEKMTAQVPKTRAGAVLEEDAPPVKTCVVMFLDSFNFALLPVEPRTICTYTVHHGSLLKQSLKQAKSSMKASLKRAMARADELLHVDDREFTPVDSPELTISVEEAAALELRQLERRERRAKKLPRRLEMDVSGDPKKSPTAKKRTAAATATRRRRARAKSVEGVDVDGDEESESDVDVETTAIDLTTDAKPNKKRNRGAKRERSPVARKKSPKTINVDETPPSAPREKRVRPRKKLKAEVEDEPVKEEESEEEGVKATPLSWIWTNKTPPSEETEDKEKGEKIKAKEAAPSEDALMATTEAAGAPTEVKHELLWDDNVFVDEEKRAATAEMAPLADDQTRLVAVSSANKRSRGSMNQSQIRQNLIMGNLDPHTMVQCESYRVRDEPVVGRGRGAPSVEAPYQVVVHPEAVFVCDLHAHLATCEVIGFLGGRWDADNKVLYIQAAFPCRSLVIDGDDGSTDVEMDPGSEIELREIITSAQLEVVGWYHSHPAFAPDPSVRDIENQSNYQQLFQRRQNVPDGEKAEVMEPFVGLIVGTYDTKRDTPVSLFRYFHVRGEKVNSAICREIFWPFELVPKTRHYRSVLEDETRRTIQRMPMYPEVLSWAFRGATKWSWRKPLEPGLAADAASPEALEGTDPSVSLMTPSKKPTRKRSMSGDNGSDRKKKGSAKRRGKPAKNQGPAAVTSEDMKDADADATEVKEEEMIDVGAAFALTIAGRQRHLTALRTKYGSGSASCVEQVLALVDYYRDFNRRTDINEMWKAKIRKVDKIEASLSAYVVNLNLPAALRQEFVEDIIRYLQFSWDLTASGPSKRPRTPAAKFATQSAIK</sequence>
<dbReference type="Proteomes" id="UP001146120">
    <property type="component" value="Unassembled WGS sequence"/>
</dbReference>
<dbReference type="InterPro" id="IPR037518">
    <property type="entry name" value="MPN"/>
</dbReference>
<dbReference type="PANTHER" id="PTHR10410">
    <property type="entry name" value="EUKARYOTIC TRANSLATION INITIATION FACTOR 3 -RELATED"/>
    <property type="match status" value="1"/>
</dbReference>
<dbReference type="SMART" id="SM00232">
    <property type="entry name" value="JAB_MPN"/>
    <property type="match status" value="1"/>
</dbReference>
<evidence type="ECO:0000259" key="2">
    <source>
        <dbReference type="PROSITE" id="PS50249"/>
    </source>
</evidence>
<dbReference type="CDD" id="cd05162">
    <property type="entry name" value="PWWP"/>
    <property type="match status" value="1"/>
</dbReference>
<dbReference type="PROSITE" id="PS50249">
    <property type="entry name" value="MPN"/>
    <property type="match status" value="1"/>
</dbReference>